<feature type="transmembrane region" description="Helical" evidence="9">
    <location>
        <begin position="200"/>
        <end position="222"/>
    </location>
</feature>
<accession>A0A6B0VG52</accession>
<evidence type="ECO:0000256" key="7">
    <source>
        <dbReference type="ARBA" id="ARBA00022989"/>
    </source>
</evidence>
<dbReference type="FunFam" id="3.40.50.300:FF:000838">
    <property type="entry name" value="ABC multidrug transporter (Eurofung)"/>
    <property type="match status" value="1"/>
</dbReference>
<dbReference type="Pfam" id="PF00005">
    <property type="entry name" value="ABC_tran"/>
    <property type="match status" value="2"/>
</dbReference>
<evidence type="ECO:0000259" key="12">
    <source>
        <dbReference type="PROSITE" id="PS50929"/>
    </source>
</evidence>
<keyword evidence="10" id="KW-0732">Signal</keyword>
<dbReference type="EMBL" id="GIFC01018929">
    <property type="protein sequence ID" value="MXV01013.1"/>
    <property type="molecule type" value="Transcribed_RNA"/>
</dbReference>
<dbReference type="InterPro" id="IPR003439">
    <property type="entry name" value="ABC_transporter-like_ATP-bd"/>
</dbReference>
<feature type="transmembrane region" description="Helical" evidence="9">
    <location>
        <begin position="298"/>
        <end position="317"/>
    </location>
</feature>
<dbReference type="GO" id="GO:0016887">
    <property type="term" value="F:ATP hydrolysis activity"/>
    <property type="evidence" value="ECO:0007669"/>
    <property type="project" value="InterPro"/>
</dbReference>
<dbReference type="Gene3D" id="1.20.1560.10">
    <property type="entry name" value="ABC transporter type 1, transmembrane domain"/>
    <property type="match status" value="2"/>
</dbReference>
<dbReference type="GO" id="GO:0140359">
    <property type="term" value="F:ABC-type transporter activity"/>
    <property type="evidence" value="ECO:0007669"/>
    <property type="project" value="InterPro"/>
</dbReference>
<dbReference type="InterPro" id="IPR036640">
    <property type="entry name" value="ABC1_TM_sf"/>
</dbReference>
<feature type="transmembrane region" description="Helical" evidence="9">
    <location>
        <begin position="899"/>
        <end position="918"/>
    </location>
</feature>
<dbReference type="InterPro" id="IPR027417">
    <property type="entry name" value="P-loop_NTPase"/>
</dbReference>
<evidence type="ECO:0000256" key="6">
    <source>
        <dbReference type="ARBA" id="ARBA00022840"/>
    </source>
</evidence>
<comment type="subcellular location">
    <subcellularLocation>
        <location evidence="1">Vacuole membrane</location>
        <topology evidence="1">Multi-pass membrane protein</topology>
    </subcellularLocation>
</comment>
<dbReference type="FunFam" id="1.20.1560.10:FF:000196">
    <property type="entry name" value="ABC transporter, putative"/>
    <property type="match status" value="1"/>
</dbReference>
<evidence type="ECO:0000256" key="1">
    <source>
        <dbReference type="ARBA" id="ARBA00004128"/>
    </source>
</evidence>
<dbReference type="PANTHER" id="PTHR24223">
    <property type="entry name" value="ATP-BINDING CASSETTE SUB-FAMILY C"/>
    <property type="match status" value="1"/>
</dbReference>
<dbReference type="PANTHER" id="PTHR24223:SF443">
    <property type="entry name" value="MULTIDRUG-RESISTANCE LIKE PROTEIN 1, ISOFORM I"/>
    <property type="match status" value="1"/>
</dbReference>
<dbReference type="CDD" id="cd03244">
    <property type="entry name" value="ABCC_MRP_domain2"/>
    <property type="match status" value="1"/>
</dbReference>
<keyword evidence="3 9" id="KW-0812">Transmembrane</keyword>
<keyword evidence="4" id="KW-0677">Repeat</keyword>
<feature type="domain" description="ABC transporter" evidence="11">
    <location>
        <begin position="475"/>
        <end position="703"/>
    </location>
</feature>
<dbReference type="SUPFAM" id="SSF52540">
    <property type="entry name" value="P-loop containing nucleoside triphosphate hydrolases"/>
    <property type="match status" value="2"/>
</dbReference>
<evidence type="ECO:0000256" key="5">
    <source>
        <dbReference type="ARBA" id="ARBA00022741"/>
    </source>
</evidence>
<reference evidence="13" key="1">
    <citation type="submission" date="2019-12" db="EMBL/GenBank/DDBJ databases">
        <title>An insight into the sialome of adult female Ixodes ricinus ticks feeding for 6 days.</title>
        <authorList>
            <person name="Perner J."/>
            <person name="Ribeiro J.M.C."/>
        </authorList>
    </citation>
    <scope>NUCLEOTIDE SEQUENCE</scope>
    <source>
        <strain evidence="13">Semi-engorged</strain>
        <tissue evidence="13">Salivary glands</tissue>
    </source>
</reference>
<name>A0A6B0VG52_IXORI</name>
<dbReference type="GO" id="GO:0005774">
    <property type="term" value="C:vacuolar membrane"/>
    <property type="evidence" value="ECO:0007669"/>
    <property type="project" value="UniProtKB-SubCell"/>
</dbReference>
<dbReference type="Pfam" id="PF00664">
    <property type="entry name" value="ABC_membrane"/>
    <property type="match status" value="2"/>
</dbReference>
<dbReference type="CDD" id="cd03250">
    <property type="entry name" value="ABCC_MRP_domain1"/>
    <property type="match status" value="1"/>
</dbReference>
<feature type="domain" description="ABC transporter" evidence="11">
    <location>
        <begin position="1098"/>
        <end position="1333"/>
    </location>
</feature>
<sequence length="1353" mass="149055">MASGFVCVVLGILFTTSTADFLMSEEELLMNEIVVSDLYLQKHFVAINAVLAIAALGSFLASGLRDTPVYNTTSKKFEMSTSEGNRSPFGILVGLSFYKHIKNVIVISKTVYEDLPTLSQRLQCSLMLDRLYSLVMKTTSCDKYSRKRTQLLRAIYDIIWLDTFWVIIVQYAYCGCLIARIPILENLIASNNQSEQSSLILFFLATVTAESLISCYSVYLTMRLGIRIRSMLQAAIFKKITRLSPTSRSDNPPGYVVTVMGIDCMQLSMTLLQFPPPLVGLTCMPIVFYLLAARVGTGPALCCAAWLFITLTLPFPTSRLQNAIWRRIMKCRDERLKRLTDLLSSVRLVKMYAWEDAYMKAVKELRDKEMVPVFLVNLVDGLIDSLYSASSSVMVIILFGTLAVLDPTRTLSASLAFSCVYTLSLAEIPTNGITQLLRMRSMVSLGMTRIIKLCTEDEQEEEPQDYKVSRKMGEVVMEKCTFAWTKRKGCAESPTLHSVSLDIAPGSLVGVAGFVGSGKSSLLSAILGDMHCIGGTVRTAGRISYVPQVACVYNMTVRDNILFGEKFDSARYASVLRACELLNDINKFPAGDLTEIGEKGTTLSGGQKQRISLARAAYSRSNICLLDDPLSALDPTVAARVFKQVVGNGGLLKTQTRILVSNQGHILKNMDQFLLMHGKTVITHRSIADLVQDDRAPETLRLGTNMPPSQMTVDASLQHLKSKRDMARGRVIRKEASSSSMGTLEVVWTLCKLSGFCVPIGTAFFIASAVALAWQQLWIKQWTDANSEDSTVDPHSPSWVRGLVALCLSDVLFRSVGGILFALSNRRLSMGLHQSMLSHVMHSPVPFFDSTPRARLLNRFTVDLESIDCRLYLAGKLGTQNILITLSRLSIIGSQTPPVLGVGVVAVILMAIGMVITVRASNSIRFKESTHVSKVLQHTTETIESLSTIRAYGAVERFCKHFCRLTDGNMRMTNGFMGCFRLTKVLTSLLGFVIVLATLISATLLPVEEDGVSKSSSVGLALSSSLAIPMSLMSLCMVVFNLFQLIVCFERCIEYTKLPKEEQVEKPKKDGDTKRVKDGSRAAVALSADESWPTEGRVEFRDYSTSYRPGVLPDVLKGVTFYVDAYEKVGVVGRTGAGKSSLVLALLRVLKATQGCIKIDGVDISQVPLRRLRSSVTVIPQDPVLVRGSLRDNLDPTKSHTDEELWRALNQAHLGDFVSRHPEQILLQTGDGGSNLSVGQRQLVCLARALIRMPRVLILDEATSQMDGDTDRLIQATLRESFVRCTVLAIAHRIHTVLDYDKILVMSDGSVLEYGSVTQLLSNPASMFSSMAQSAGVVPSLDNERNNLSKTKL</sequence>
<dbReference type="SMART" id="SM00382">
    <property type="entry name" value="AAA"/>
    <property type="match status" value="2"/>
</dbReference>
<feature type="domain" description="ABC transmembrane type-1" evidence="12">
    <location>
        <begin position="760"/>
        <end position="1042"/>
    </location>
</feature>
<feature type="chain" id="PRO_5025545565" evidence="10">
    <location>
        <begin position="20"/>
        <end position="1353"/>
    </location>
</feature>
<evidence type="ECO:0000313" key="13">
    <source>
        <dbReference type="EMBL" id="MXV01013.1"/>
    </source>
</evidence>
<evidence type="ECO:0000259" key="11">
    <source>
        <dbReference type="PROSITE" id="PS50893"/>
    </source>
</evidence>
<evidence type="ECO:0000256" key="8">
    <source>
        <dbReference type="ARBA" id="ARBA00023136"/>
    </source>
</evidence>
<dbReference type="PROSITE" id="PS00211">
    <property type="entry name" value="ABC_TRANSPORTER_1"/>
    <property type="match status" value="2"/>
</dbReference>
<evidence type="ECO:0000256" key="2">
    <source>
        <dbReference type="ARBA" id="ARBA00022448"/>
    </source>
</evidence>
<protein>
    <submittedName>
        <fullName evidence="13">Putative abc transporter c family member</fullName>
    </submittedName>
</protein>
<dbReference type="FunFam" id="3.40.50.300:FF:002576">
    <property type="entry name" value="ABC transporter, putative"/>
    <property type="match status" value="1"/>
</dbReference>
<feature type="transmembrane region" description="Helical" evidence="9">
    <location>
        <begin position="1027"/>
        <end position="1049"/>
    </location>
</feature>
<proteinExistence type="predicted"/>
<dbReference type="InterPro" id="IPR003593">
    <property type="entry name" value="AAA+_ATPase"/>
</dbReference>
<dbReference type="Gene3D" id="3.40.50.300">
    <property type="entry name" value="P-loop containing nucleotide triphosphate hydrolases"/>
    <property type="match status" value="2"/>
</dbReference>
<dbReference type="CDD" id="cd18580">
    <property type="entry name" value="ABC_6TM_ABCC_D2"/>
    <property type="match status" value="1"/>
</dbReference>
<keyword evidence="6" id="KW-0067">ATP-binding</keyword>
<dbReference type="GO" id="GO:0005524">
    <property type="term" value="F:ATP binding"/>
    <property type="evidence" value="ECO:0007669"/>
    <property type="project" value="UniProtKB-KW"/>
</dbReference>
<evidence type="ECO:0000256" key="3">
    <source>
        <dbReference type="ARBA" id="ARBA00022692"/>
    </source>
</evidence>
<dbReference type="InterPro" id="IPR017871">
    <property type="entry name" value="ABC_transporter-like_CS"/>
</dbReference>
<feature type="transmembrane region" description="Helical" evidence="9">
    <location>
        <begin position="985"/>
        <end position="1007"/>
    </location>
</feature>
<evidence type="ECO:0000256" key="10">
    <source>
        <dbReference type="SAM" id="SignalP"/>
    </source>
</evidence>
<feature type="transmembrane region" description="Helical" evidence="9">
    <location>
        <begin position="154"/>
        <end position="180"/>
    </location>
</feature>
<keyword evidence="2" id="KW-0813">Transport</keyword>
<dbReference type="InterPro" id="IPR044726">
    <property type="entry name" value="ABCC_6TM_D2"/>
</dbReference>
<keyword evidence="7 9" id="KW-1133">Transmembrane helix</keyword>
<dbReference type="PROSITE" id="PS50929">
    <property type="entry name" value="ABC_TM1F"/>
    <property type="match status" value="2"/>
</dbReference>
<evidence type="ECO:0000256" key="4">
    <source>
        <dbReference type="ARBA" id="ARBA00022737"/>
    </source>
</evidence>
<feature type="signal peptide" evidence="10">
    <location>
        <begin position="1"/>
        <end position="19"/>
    </location>
</feature>
<dbReference type="PROSITE" id="PS50893">
    <property type="entry name" value="ABC_TRANSPORTER_2"/>
    <property type="match status" value="2"/>
</dbReference>
<dbReference type="InterPro" id="IPR050173">
    <property type="entry name" value="ABC_transporter_C-like"/>
</dbReference>
<feature type="domain" description="ABC transmembrane type-1" evidence="12">
    <location>
        <begin position="182"/>
        <end position="442"/>
    </location>
</feature>
<keyword evidence="5" id="KW-0547">Nucleotide-binding</keyword>
<evidence type="ECO:0000256" key="9">
    <source>
        <dbReference type="SAM" id="Phobius"/>
    </source>
</evidence>
<dbReference type="InterPro" id="IPR011527">
    <property type="entry name" value="ABC1_TM_dom"/>
</dbReference>
<dbReference type="SUPFAM" id="SSF90123">
    <property type="entry name" value="ABC transporter transmembrane region"/>
    <property type="match status" value="2"/>
</dbReference>
<organism evidence="13">
    <name type="scientific">Ixodes ricinus</name>
    <name type="common">Common tick</name>
    <name type="synonym">Acarus ricinus</name>
    <dbReference type="NCBI Taxonomy" id="34613"/>
    <lineage>
        <taxon>Eukaryota</taxon>
        <taxon>Metazoa</taxon>
        <taxon>Ecdysozoa</taxon>
        <taxon>Arthropoda</taxon>
        <taxon>Chelicerata</taxon>
        <taxon>Arachnida</taxon>
        <taxon>Acari</taxon>
        <taxon>Parasitiformes</taxon>
        <taxon>Ixodida</taxon>
        <taxon>Ixodoidea</taxon>
        <taxon>Ixodidae</taxon>
        <taxon>Ixodinae</taxon>
        <taxon>Ixodes</taxon>
    </lineage>
</organism>
<feature type="transmembrane region" description="Helical" evidence="9">
    <location>
        <begin position="43"/>
        <end position="64"/>
    </location>
</feature>
<keyword evidence="8 9" id="KW-0472">Membrane</keyword>